<comment type="subcellular location">
    <subcellularLocation>
        <location evidence="1">Cell membrane</location>
        <topology evidence="1">Multi-pass membrane protein</topology>
    </subcellularLocation>
</comment>
<dbReference type="Gene3D" id="1.10.287.1260">
    <property type="match status" value="1"/>
</dbReference>
<dbReference type="Gene3D" id="3.30.70.100">
    <property type="match status" value="1"/>
</dbReference>
<feature type="transmembrane region" description="Helical" evidence="7">
    <location>
        <begin position="27"/>
        <end position="47"/>
    </location>
</feature>
<evidence type="ECO:0000256" key="3">
    <source>
        <dbReference type="ARBA" id="ARBA00022475"/>
    </source>
</evidence>
<dbReference type="InterPro" id="IPR049142">
    <property type="entry name" value="MS_channel_1st"/>
</dbReference>
<feature type="transmembrane region" description="Helical" evidence="7">
    <location>
        <begin position="68"/>
        <end position="89"/>
    </location>
</feature>
<comment type="caution">
    <text evidence="11">The sequence shown here is derived from an EMBL/GenBank/DDBJ whole genome shotgun (WGS) entry which is preliminary data.</text>
</comment>
<dbReference type="Pfam" id="PF21088">
    <property type="entry name" value="MS_channel_1st"/>
    <property type="match status" value="1"/>
</dbReference>
<dbReference type="GO" id="GO:0005886">
    <property type="term" value="C:plasma membrane"/>
    <property type="evidence" value="ECO:0007669"/>
    <property type="project" value="UniProtKB-SubCell"/>
</dbReference>
<dbReference type="SUPFAM" id="SSF82689">
    <property type="entry name" value="Mechanosensitive channel protein MscS (YggB), C-terminal domain"/>
    <property type="match status" value="1"/>
</dbReference>
<dbReference type="SUPFAM" id="SSF82861">
    <property type="entry name" value="Mechanosensitive channel protein MscS (YggB), transmembrane region"/>
    <property type="match status" value="1"/>
</dbReference>
<feature type="domain" description="Mechanosensitive ion channel transmembrane helices 2/3" evidence="10">
    <location>
        <begin position="213"/>
        <end position="253"/>
    </location>
</feature>
<dbReference type="OrthoDB" id="9799209at2"/>
<proteinExistence type="inferred from homology"/>
<dbReference type="AlphaFoldDB" id="A0A3N5Y431"/>
<dbReference type="InterPro" id="IPR011014">
    <property type="entry name" value="MscS_channel_TM-2"/>
</dbReference>
<evidence type="ECO:0000313" key="12">
    <source>
        <dbReference type="Proteomes" id="UP000275281"/>
    </source>
</evidence>
<keyword evidence="4 7" id="KW-0812">Transmembrane</keyword>
<dbReference type="Pfam" id="PF21082">
    <property type="entry name" value="MS_channel_3rd"/>
    <property type="match status" value="1"/>
</dbReference>
<dbReference type="InterPro" id="IPR023408">
    <property type="entry name" value="MscS_beta-dom_sf"/>
</dbReference>
<gene>
    <name evidence="11" type="ORF">DRW07_07590</name>
</gene>
<keyword evidence="12" id="KW-1185">Reference proteome</keyword>
<dbReference type="RefSeq" id="WP_124027579.1">
    <property type="nucleotide sequence ID" value="NZ_JBHRSN010000015.1"/>
</dbReference>
<sequence length="436" mass="49782">MQIEELQNAFYNVSERAGLLLSSTETYIQVSSILAVYFIAFAIAYQIRRRFSWVRDAAEQNSHPMRKLAFDIHKLIFPLVAIVGMKFLYEYYQETEYSNWLIQFALSVAMLVFLSQIITRFVANAALARLFKWIALPLLFLHLIDVLSAIILVLEGIKLEVGNISVSAYGLARVFIFALFLFWCGRASNRFGKEVIRKQPTLDIQTKEVLVKLLEVALFTVVVLILLNVMGINLTAFAVFGGAVGVGLGFGLQSIASNFISGLIILLDRSITVDDYIEFDEGTKGYVREFRMRYTTMETFDGKFIMVPNEKFISETFVNWSHKDLKQRFRVDFSVAYKTNIRELVDIIKAVVAEHPQVISGEDIPFEERPDCEIDSFGDSGVNMFVEFWMMGVDDGKNRVGGDLLLMIFEALREHNIEIPFPQREVRILNEDNKGD</sequence>
<evidence type="ECO:0000259" key="9">
    <source>
        <dbReference type="Pfam" id="PF21082"/>
    </source>
</evidence>
<dbReference type="InterPro" id="IPR049278">
    <property type="entry name" value="MS_channel_C"/>
</dbReference>
<dbReference type="SUPFAM" id="SSF50182">
    <property type="entry name" value="Sm-like ribonucleoproteins"/>
    <property type="match status" value="1"/>
</dbReference>
<evidence type="ECO:0000256" key="5">
    <source>
        <dbReference type="ARBA" id="ARBA00022989"/>
    </source>
</evidence>
<evidence type="ECO:0000313" key="11">
    <source>
        <dbReference type="EMBL" id="RPJ67676.1"/>
    </source>
</evidence>
<evidence type="ECO:0000259" key="8">
    <source>
        <dbReference type="Pfam" id="PF00924"/>
    </source>
</evidence>
<feature type="transmembrane region" description="Helical" evidence="7">
    <location>
        <begin position="101"/>
        <end position="123"/>
    </location>
</feature>
<evidence type="ECO:0000259" key="10">
    <source>
        <dbReference type="Pfam" id="PF21088"/>
    </source>
</evidence>
<name>A0A3N5Y431_9ALTE</name>
<feature type="transmembrane region" description="Helical" evidence="7">
    <location>
        <begin position="130"/>
        <end position="154"/>
    </location>
</feature>
<comment type="similarity">
    <text evidence="2">Belongs to the MscS (TC 1.A.23) family.</text>
</comment>
<evidence type="ECO:0000256" key="4">
    <source>
        <dbReference type="ARBA" id="ARBA00022692"/>
    </source>
</evidence>
<keyword evidence="5 7" id="KW-1133">Transmembrane helix</keyword>
<protein>
    <submittedName>
        <fullName evidence="11">Mechanosensitive ion channel protein</fullName>
    </submittedName>
</protein>
<dbReference type="Pfam" id="PF00924">
    <property type="entry name" value="MS_channel_2nd"/>
    <property type="match status" value="1"/>
</dbReference>
<evidence type="ECO:0000256" key="2">
    <source>
        <dbReference type="ARBA" id="ARBA00008017"/>
    </source>
</evidence>
<accession>A0A3N5Y431</accession>
<organism evidence="11 12">
    <name type="scientific">Alteromonas sediminis</name>
    <dbReference type="NCBI Taxonomy" id="2259342"/>
    <lineage>
        <taxon>Bacteria</taxon>
        <taxon>Pseudomonadati</taxon>
        <taxon>Pseudomonadota</taxon>
        <taxon>Gammaproteobacteria</taxon>
        <taxon>Alteromonadales</taxon>
        <taxon>Alteromonadaceae</taxon>
        <taxon>Alteromonas/Salinimonas group</taxon>
        <taxon>Alteromonas</taxon>
    </lineage>
</organism>
<dbReference type="Proteomes" id="UP000275281">
    <property type="component" value="Unassembled WGS sequence"/>
</dbReference>
<dbReference type="InterPro" id="IPR006685">
    <property type="entry name" value="MscS_channel_2nd"/>
</dbReference>
<dbReference type="Gene3D" id="2.30.30.60">
    <property type="match status" value="1"/>
</dbReference>
<evidence type="ECO:0000256" key="7">
    <source>
        <dbReference type="SAM" id="Phobius"/>
    </source>
</evidence>
<dbReference type="PANTHER" id="PTHR30347">
    <property type="entry name" value="POTASSIUM CHANNEL RELATED"/>
    <property type="match status" value="1"/>
</dbReference>
<feature type="domain" description="Mechanosensitive ion channel MscS" evidence="8">
    <location>
        <begin position="255"/>
        <end position="322"/>
    </location>
</feature>
<dbReference type="PANTHER" id="PTHR30347:SF1">
    <property type="entry name" value="MECHANOSENSITIVE CHANNEL MSCK"/>
    <property type="match status" value="1"/>
</dbReference>
<dbReference type="GO" id="GO:0008381">
    <property type="term" value="F:mechanosensitive monoatomic ion channel activity"/>
    <property type="evidence" value="ECO:0007669"/>
    <property type="project" value="UniProtKB-ARBA"/>
</dbReference>
<feature type="transmembrane region" description="Helical" evidence="7">
    <location>
        <begin position="166"/>
        <end position="188"/>
    </location>
</feature>
<dbReference type="InterPro" id="IPR052702">
    <property type="entry name" value="MscS-like_channel"/>
</dbReference>
<evidence type="ECO:0000256" key="1">
    <source>
        <dbReference type="ARBA" id="ARBA00004651"/>
    </source>
</evidence>
<dbReference type="InterPro" id="IPR011066">
    <property type="entry name" value="MscS_channel_C_sf"/>
</dbReference>
<feature type="transmembrane region" description="Helical" evidence="7">
    <location>
        <begin position="236"/>
        <end position="267"/>
    </location>
</feature>
<dbReference type="EMBL" id="RPOK01000002">
    <property type="protein sequence ID" value="RPJ67676.1"/>
    <property type="molecule type" value="Genomic_DNA"/>
</dbReference>
<keyword evidence="3" id="KW-1003">Cell membrane</keyword>
<evidence type="ECO:0000256" key="6">
    <source>
        <dbReference type="ARBA" id="ARBA00023136"/>
    </source>
</evidence>
<feature type="transmembrane region" description="Helical" evidence="7">
    <location>
        <begin position="209"/>
        <end position="230"/>
    </location>
</feature>
<reference evidence="11 12" key="1">
    <citation type="submission" date="2018-11" db="EMBL/GenBank/DDBJ databases">
        <authorList>
            <person name="Ye M.-Q."/>
            <person name="Du Z.-J."/>
        </authorList>
    </citation>
    <scope>NUCLEOTIDE SEQUENCE [LARGE SCALE GENOMIC DNA]</scope>
    <source>
        <strain evidence="11 12">U0105</strain>
    </source>
</reference>
<dbReference type="InterPro" id="IPR010920">
    <property type="entry name" value="LSM_dom_sf"/>
</dbReference>
<keyword evidence="6 7" id="KW-0472">Membrane</keyword>
<feature type="domain" description="Mechanosensitive ion channel MscS C-terminal" evidence="9">
    <location>
        <begin position="330"/>
        <end position="419"/>
    </location>
</feature>